<feature type="compositionally biased region" description="Acidic residues" evidence="1">
    <location>
        <begin position="14"/>
        <end position="32"/>
    </location>
</feature>
<feature type="region of interest" description="Disordered" evidence="1">
    <location>
        <begin position="1"/>
        <end position="181"/>
    </location>
</feature>
<feature type="compositionally biased region" description="Acidic residues" evidence="1">
    <location>
        <begin position="64"/>
        <end position="75"/>
    </location>
</feature>
<feature type="compositionally biased region" description="Basic and acidic residues" evidence="1">
    <location>
        <begin position="76"/>
        <end position="88"/>
    </location>
</feature>
<feature type="compositionally biased region" description="Low complexity" evidence="1">
    <location>
        <begin position="96"/>
        <end position="111"/>
    </location>
</feature>
<dbReference type="InterPro" id="IPR019370">
    <property type="entry name" value="E2F-assoc_phosphoprotein"/>
</dbReference>
<sequence length="276" mass="31438">MDDYLREDYRGDEEISDDEGCGNSSSDDEEAQACDSHGKINIQKLMERMESEKCPSSTKRQDDPPEEEEELDDFEKEMRIEFESRAQDAKSSFMPSTSNNSASANDSSTSTKKTYDDIYFDSDEEEESGSGIKDKKSNDELLYDPGEDDRDQAWVDSIRRSYQNESSKNKKTKAAPSEVKPLPNSDAVLNCPACFAVVCLDCQRHDVYKNQYRAMFVMNCTVDTSKGLAYTDSKKSIKNKKKMGIEAEEELYNSVKCDACQTQLAVYDKDEIYHFF</sequence>
<name>C1BV15_LEPSM</name>
<feature type="compositionally biased region" description="Basic and acidic residues" evidence="1">
    <location>
        <begin position="1"/>
        <end position="13"/>
    </location>
</feature>
<accession>C1BV15</accession>
<dbReference type="PANTHER" id="PTHR15967">
    <property type="entry name" value="E2F-ASSOCIATED PHOSPHOPROTEIN"/>
    <property type="match status" value="1"/>
</dbReference>
<feature type="compositionally biased region" description="Acidic residues" evidence="1">
    <location>
        <begin position="118"/>
        <end position="128"/>
    </location>
</feature>
<protein>
    <submittedName>
        <fullName evidence="2">E2F-associated phosphoprotein</fullName>
    </submittedName>
</protein>
<evidence type="ECO:0000313" key="2">
    <source>
        <dbReference type="EMBL" id="ACO12868.1"/>
    </source>
</evidence>
<dbReference type="Pfam" id="PF10238">
    <property type="entry name" value="Eapp_C"/>
    <property type="match status" value="1"/>
</dbReference>
<feature type="compositionally biased region" description="Basic and acidic residues" evidence="1">
    <location>
        <begin position="45"/>
        <end position="63"/>
    </location>
</feature>
<dbReference type="EMBL" id="BT078444">
    <property type="protein sequence ID" value="ACO12868.1"/>
    <property type="molecule type" value="mRNA"/>
</dbReference>
<evidence type="ECO:0000256" key="1">
    <source>
        <dbReference type="SAM" id="MobiDB-lite"/>
    </source>
</evidence>
<feature type="compositionally biased region" description="Acidic residues" evidence="1">
    <location>
        <begin position="141"/>
        <end position="150"/>
    </location>
</feature>
<gene>
    <name evidence="2" type="primary">EAPP</name>
</gene>
<dbReference type="GO" id="GO:0005634">
    <property type="term" value="C:nucleus"/>
    <property type="evidence" value="ECO:0007669"/>
    <property type="project" value="TreeGrafter"/>
</dbReference>
<organism evidence="2">
    <name type="scientific">Lepeophtheirus salmonis</name>
    <name type="common">Salmon louse</name>
    <name type="synonym">Caligus salmonis</name>
    <dbReference type="NCBI Taxonomy" id="72036"/>
    <lineage>
        <taxon>Eukaryota</taxon>
        <taxon>Metazoa</taxon>
        <taxon>Ecdysozoa</taxon>
        <taxon>Arthropoda</taxon>
        <taxon>Crustacea</taxon>
        <taxon>Multicrustacea</taxon>
        <taxon>Hexanauplia</taxon>
        <taxon>Copepoda</taxon>
        <taxon>Siphonostomatoida</taxon>
        <taxon>Caligidae</taxon>
        <taxon>Lepeophtheirus</taxon>
    </lineage>
</organism>
<proteinExistence type="evidence at transcript level"/>
<dbReference type="OrthoDB" id="122464at2759"/>
<reference evidence="2" key="1">
    <citation type="submission" date="2009-06" db="EMBL/GenBank/DDBJ databases">
        <title>Lepeophtheirus salmonis ESTs and full-length cDNAs.</title>
        <authorList>
            <person name="Yasuike M."/>
            <person name="von Schalburg K."/>
            <person name="Cooper G."/>
            <person name="Leong J."/>
            <person name="Jones S.R.M."/>
            <person name="Koop B.F."/>
        </authorList>
    </citation>
    <scope>NUCLEOTIDE SEQUENCE</scope>
    <source>
        <strain evidence="2">Pacific form</strain>
        <tissue evidence="2">Whole</tissue>
    </source>
</reference>
<dbReference type="AlphaFoldDB" id="C1BV15"/>
<dbReference type="PANTHER" id="PTHR15967:SF0">
    <property type="entry name" value="E2F-ASSOCIATED PHOSPHOPROTEIN"/>
    <property type="match status" value="1"/>
</dbReference>